<dbReference type="Proteomes" id="UP000813462">
    <property type="component" value="Unassembled WGS sequence"/>
</dbReference>
<evidence type="ECO:0000256" key="2">
    <source>
        <dbReference type="ARBA" id="ARBA00023239"/>
    </source>
</evidence>
<proteinExistence type="predicted"/>
<reference evidence="4" key="1">
    <citation type="journal article" date="2021" name="Front. Plant Sci.">
        <title>Chromosome-Scale Genome Assembly for Chinese Sour Jujube and Insights Into Its Genome Evolution and Domestication Signature.</title>
        <authorList>
            <person name="Shen L.-Y."/>
            <person name="Luo H."/>
            <person name="Wang X.-L."/>
            <person name="Wang X.-M."/>
            <person name="Qiu X.-J."/>
            <person name="Liu H."/>
            <person name="Zhou S.-S."/>
            <person name="Jia K.-H."/>
            <person name="Nie S."/>
            <person name="Bao Y.-T."/>
            <person name="Zhang R.-G."/>
            <person name="Yun Q.-Z."/>
            <person name="Chai Y.-H."/>
            <person name="Lu J.-Y."/>
            <person name="Li Y."/>
            <person name="Zhao S.-W."/>
            <person name="Mao J.-F."/>
            <person name="Jia S.-G."/>
            <person name="Mao Y.-M."/>
        </authorList>
    </citation>
    <scope>NUCLEOTIDE SEQUENCE</scope>
    <source>
        <strain evidence="4">AT0</strain>
        <tissue evidence="4">Leaf</tissue>
    </source>
</reference>
<feature type="domain" description="Terpene synthase N-terminal" evidence="3">
    <location>
        <begin position="20"/>
        <end position="95"/>
    </location>
</feature>
<keyword evidence="2" id="KW-0456">Lyase</keyword>
<dbReference type="SUPFAM" id="SSF48239">
    <property type="entry name" value="Terpenoid cyclases/Protein prenyltransferases"/>
    <property type="match status" value="1"/>
</dbReference>
<dbReference type="InterPro" id="IPR050148">
    <property type="entry name" value="Terpene_synthase-like"/>
</dbReference>
<dbReference type="PANTHER" id="PTHR31225">
    <property type="entry name" value="OS04G0344100 PROTEIN-RELATED"/>
    <property type="match status" value="1"/>
</dbReference>
<sequence length="100" mass="10966">MLKLSVDQQVDKSAMGKDKADVYKKFTNEEGKFNKALASDAKGMLSLYEAAHLRAHGEQILEEALTFTATYLSSSSLRLTTTNLSPPLAAQIKHAIKQPI</sequence>
<protein>
    <recommendedName>
        <fullName evidence="3">Terpene synthase N-terminal domain-containing protein</fullName>
    </recommendedName>
</protein>
<dbReference type="AlphaFoldDB" id="A0A978W3S9"/>
<dbReference type="PANTHER" id="PTHR31225:SF93">
    <property type="entry name" value="ALPHA-HUMULENE_(-)-(E)-BETA-CARYOPHYLLENE SYNTHASE"/>
    <property type="match status" value="1"/>
</dbReference>
<evidence type="ECO:0000259" key="3">
    <source>
        <dbReference type="Pfam" id="PF01397"/>
    </source>
</evidence>
<dbReference type="EMBL" id="JAEACU010000001">
    <property type="protein sequence ID" value="KAH7546613.1"/>
    <property type="molecule type" value="Genomic_DNA"/>
</dbReference>
<keyword evidence="1" id="KW-0460">Magnesium</keyword>
<dbReference type="GO" id="GO:0010333">
    <property type="term" value="F:terpene synthase activity"/>
    <property type="evidence" value="ECO:0007669"/>
    <property type="project" value="InterPro"/>
</dbReference>
<accession>A0A978W3S9</accession>
<organism evidence="4 5">
    <name type="scientific">Ziziphus jujuba var. spinosa</name>
    <dbReference type="NCBI Taxonomy" id="714518"/>
    <lineage>
        <taxon>Eukaryota</taxon>
        <taxon>Viridiplantae</taxon>
        <taxon>Streptophyta</taxon>
        <taxon>Embryophyta</taxon>
        <taxon>Tracheophyta</taxon>
        <taxon>Spermatophyta</taxon>
        <taxon>Magnoliopsida</taxon>
        <taxon>eudicotyledons</taxon>
        <taxon>Gunneridae</taxon>
        <taxon>Pentapetalae</taxon>
        <taxon>rosids</taxon>
        <taxon>fabids</taxon>
        <taxon>Rosales</taxon>
        <taxon>Rhamnaceae</taxon>
        <taxon>Paliureae</taxon>
        <taxon>Ziziphus</taxon>
    </lineage>
</organism>
<dbReference type="Pfam" id="PF01397">
    <property type="entry name" value="Terpene_synth"/>
    <property type="match status" value="1"/>
</dbReference>
<dbReference type="InterPro" id="IPR036965">
    <property type="entry name" value="Terpene_synth_N_sf"/>
</dbReference>
<name>A0A978W3S9_ZIZJJ</name>
<dbReference type="GO" id="GO:0016114">
    <property type="term" value="P:terpenoid biosynthetic process"/>
    <property type="evidence" value="ECO:0007669"/>
    <property type="project" value="InterPro"/>
</dbReference>
<evidence type="ECO:0000256" key="1">
    <source>
        <dbReference type="ARBA" id="ARBA00022842"/>
    </source>
</evidence>
<evidence type="ECO:0000313" key="4">
    <source>
        <dbReference type="EMBL" id="KAH7546613.1"/>
    </source>
</evidence>
<dbReference type="InterPro" id="IPR008930">
    <property type="entry name" value="Terpenoid_cyclase/PrenylTrfase"/>
</dbReference>
<evidence type="ECO:0000313" key="5">
    <source>
        <dbReference type="Proteomes" id="UP000813462"/>
    </source>
</evidence>
<comment type="caution">
    <text evidence="4">The sequence shown here is derived from an EMBL/GenBank/DDBJ whole genome shotgun (WGS) entry which is preliminary data.</text>
</comment>
<dbReference type="InterPro" id="IPR001906">
    <property type="entry name" value="Terpene_synth_N"/>
</dbReference>
<dbReference type="Gene3D" id="1.50.10.130">
    <property type="entry name" value="Terpene synthase, N-terminal domain"/>
    <property type="match status" value="1"/>
</dbReference>
<gene>
    <name evidence="4" type="ORF">FEM48_Zijuj01G0219700</name>
</gene>